<dbReference type="AlphaFoldDB" id="J3NCA3"/>
<dbReference type="CDD" id="cd09612">
    <property type="entry name" value="Jacalin"/>
    <property type="match status" value="1"/>
</dbReference>
<dbReference type="Gene3D" id="2.100.10.30">
    <property type="entry name" value="Jacalin-like lectin domain"/>
    <property type="match status" value="1"/>
</dbReference>
<dbReference type="Gramene" id="OB12G16110.1">
    <property type="protein sequence ID" value="OB12G16110.1"/>
    <property type="gene ID" value="OB12G16110"/>
</dbReference>
<dbReference type="HOGENOM" id="CLU_078923_6_1_1"/>
<protein>
    <recommendedName>
        <fullName evidence="2">Jacalin-type lectin domain-containing protein</fullName>
    </recommendedName>
</protein>
<evidence type="ECO:0000313" key="3">
    <source>
        <dbReference type="EnsemblPlants" id="OB12G16110.1"/>
    </source>
</evidence>
<organism evidence="3">
    <name type="scientific">Oryza brachyantha</name>
    <name type="common">malo sina</name>
    <dbReference type="NCBI Taxonomy" id="4533"/>
    <lineage>
        <taxon>Eukaryota</taxon>
        <taxon>Viridiplantae</taxon>
        <taxon>Streptophyta</taxon>
        <taxon>Embryophyta</taxon>
        <taxon>Tracheophyta</taxon>
        <taxon>Spermatophyta</taxon>
        <taxon>Magnoliopsida</taxon>
        <taxon>Liliopsida</taxon>
        <taxon>Poales</taxon>
        <taxon>Poaceae</taxon>
        <taxon>BOP clade</taxon>
        <taxon>Oryzoideae</taxon>
        <taxon>Oryzeae</taxon>
        <taxon>Oryzinae</taxon>
        <taxon>Oryza</taxon>
    </lineage>
</organism>
<name>J3NCA3_ORYBR</name>
<dbReference type="Proteomes" id="UP000006038">
    <property type="component" value="Chromosome 12"/>
</dbReference>
<dbReference type="Pfam" id="PF01419">
    <property type="entry name" value="Jacalin"/>
    <property type="match status" value="1"/>
</dbReference>
<keyword evidence="1" id="KW-0430">Lectin</keyword>
<dbReference type="SMART" id="SM00915">
    <property type="entry name" value="Jacalin"/>
    <property type="match status" value="1"/>
</dbReference>
<keyword evidence="4" id="KW-1185">Reference proteome</keyword>
<dbReference type="InterPro" id="IPR036404">
    <property type="entry name" value="Jacalin-like_lectin_dom_sf"/>
</dbReference>
<evidence type="ECO:0000256" key="1">
    <source>
        <dbReference type="ARBA" id="ARBA00022734"/>
    </source>
</evidence>
<dbReference type="SUPFAM" id="SSF51101">
    <property type="entry name" value="Mannose-binding lectins"/>
    <property type="match status" value="1"/>
</dbReference>
<dbReference type="PROSITE" id="PS51752">
    <property type="entry name" value="JACALIN_LECTIN"/>
    <property type="match status" value="1"/>
</dbReference>
<proteinExistence type="predicted"/>
<dbReference type="OMA" id="SSQICKY"/>
<dbReference type="EnsemblPlants" id="OB12G16110.1">
    <property type="protein sequence ID" value="OB12G16110.1"/>
    <property type="gene ID" value="OB12G16110"/>
</dbReference>
<reference evidence="3" key="2">
    <citation type="submission" date="2013-04" db="UniProtKB">
        <authorList>
            <consortium name="EnsemblPlants"/>
        </authorList>
    </citation>
    <scope>IDENTIFICATION</scope>
</reference>
<dbReference type="GO" id="GO:0030246">
    <property type="term" value="F:carbohydrate binding"/>
    <property type="evidence" value="ECO:0007669"/>
    <property type="project" value="UniProtKB-KW"/>
</dbReference>
<dbReference type="PANTHER" id="PTHR46506">
    <property type="entry name" value="OS05G0143600 PROTEIN"/>
    <property type="match status" value="1"/>
</dbReference>
<dbReference type="InterPro" id="IPR033734">
    <property type="entry name" value="Jacalin-like_lectin_dom_plant"/>
</dbReference>
<sequence length="102" mass="11121">MQIEFASSEFLIEVSRTFGTYEGASVITSIKFVTNLKTHGPFGQQNGTPFTVPVKDNSSIVGFFGRGGKYLDALGVYVHPIPQNASAAAPLYECRLNKIRYG</sequence>
<accession>J3NCA3</accession>
<evidence type="ECO:0000259" key="2">
    <source>
        <dbReference type="PROSITE" id="PS51752"/>
    </source>
</evidence>
<feature type="domain" description="Jacalin-type lectin" evidence="2">
    <location>
        <begin position="1"/>
        <end position="80"/>
    </location>
</feature>
<dbReference type="InterPro" id="IPR001229">
    <property type="entry name" value="Jacalin-like_lectin_dom"/>
</dbReference>
<evidence type="ECO:0000313" key="4">
    <source>
        <dbReference type="Proteomes" id="UP000006038"/>
    </source>
</evidence>
<dbReference type="STRING" id="4533.J3NCA3"/>
<reference evidence="3" key="1">
    <citation type="journal article" date="2013" name="Nat. Commun.">
        <title>Whole-genome sequencing of Oryza brachyantha reveals mechanisms underlying Oryza genome evolution.</title>
        <authorList>
            <person name="Chen J."/>
            <person name="Huang Q."/>
            <person name="Gao D."/>
            <person name="Wang J."/>
            <person name="Lang Y."/>
            <person name="Liu T."/>
            <person name="Li B."/>
            <person name="Bai Z."/>
            <person name="Luis Goicoechea J."/>
            <person name="Liang C."/>
            <person name="Chen C."/>
            <person name="Zhang W."/>
            <person name="Sun S."/>
            <person name="Liao Y."/>
            <person name="Zhang X."/>
            <person name="Yang L."/>
            <person name="Song C."/>
            <person name="Wang M."/>
            <person name="Shi J."/>
            <person name="Liu G."/>
            <person name="Liu J."/>
            <person name="Zhou H."/>
            <person name="Zhou W."/>
            <person name="Yu Q."/>
            <person name="An N."/>
            <person name="Chen Y."/>
            <person name="Cai Q."/>
            <person name="Wang B."/>
            <person name="Liu B."/>
            <person name="Min J."/>
            <person name="Huang Y."/>
            <person name="Wu H."/>
            <person name="Li Z."/>
            <person name="Zhang Y."/>
            <person name="Yin Y."/>
            <person name="Song W."/>
            <person name="Jiang J."/>
            <person name="Jackson S.A."/>
            <person name="Wing R.A."/>
            <person name="Wang J."/>
            <person name="Chen M."/>
        </authorList>
    </citation>
    <scope>NUCLEOTIDE SEQUENCE [LARGE SCALE GENOMIC DNA]</scope>
    <source>
        <strain evidence="3">cv. IRGC 101232</strain>
    </source>
</reference>